<dbReference type="EMBL" id="APKE01000016">
    <property type="protein sequence ID" value="KAF0676154.1"/>
    <property type="molecule type" value="Genomic_DNA"/>
</dbReference>
<proteinExistence type="predicted"/>
<feature type="domain" description="Oxidoreductase molybdopterin-binding" evidence="1">
    <location>
        <begin position="66"/>
        <end position="139"/>
    </location>
</feature>
<sequence length="165" mass="18494">MDQDRRRCLRGMSAAIAGTVVTWPASKARAAKASLLILEHRASSVALGLDDLTLMPSTQFVTNTIWTRGPQTFRGVQLCDLVAWAGAQNMRNIDAHAANEFVSRIPMSDAVPGGPLIAYLRNGKPMHRRDMGPLWLVYPYDSNSRYRDAETYARSVWQLVRLRLH</sequence>
<name>A0A921TF62_9RHOB</name>
<comment type="caution">
    <text evidence="2">The sequence shown here is derived from an EMBL/GenBank/DDBJ whole genome shotgun (WGS) entry which is preliminary data.</text>
</comment>
<evidence type="ECO:0000259" key="1">
    <source>
        <dbReference type="Pfam" id="PF00174"/>
    </source>
</evidence>
<dbReference type="PROSITE" id="PS51318">
    <property type="entry name" value="TAT"/>
    <property type="match status" value="1"/>
</dbReference>
<dbReference type="Gene3D" id="3.90.420.10">
    <property type="entry name" value="Oxidoreductase, molybdopterin-binding domain"/>
    <property type="match status" value="1"/>
</dbReference>
<dbReference type="SUPFAM" id="SSF56524">
    <property type="entry name" value="Oxidoreductase molybdopterin-binding domain"/>
    <property type="match status" value="1"/>
</dbReference>
<evidence type="ECO:0000313" key="3">
    <source>
        <dbReference type="Proteomes" id="UP000698242"/>
    </source>
</evidence>
<dbReference type="RefSeq" id="WP_159964942.1">
    <property type="nucleotide sequence ID" value="NZ_APKE01000016.1"/>
</dbReference>
<accession>A0A921TF62</accession>
<dbReference type="OrthoDB" id="9798763at2"/>
<dbReference type="AlphaFoldDB" id="A0A921TF62"/>
<reference evidence="2" key="1">
    <citation type="submission" date="2013-03" db="EMBL/GenBank/DDBJ databases">
        <title>Genome Sequence of the Profundibacterium mesophilum strain KAUST100406-0324T from Red Sea, a novel genus in the family Rhodobacteraceae.</title>
        <authorList>
            <person name="Essack M."/>
            <person name="Alam I."/>
            <person name="Lafi F."/>
            <person name="Alawi W."/>
            <person name="Kamanu F."/>
            <person name="Al-Suwailem A."/>
            <person name="Lee O.O."/>
            <person name="Xu Y."/>
            <person name="Bajic V."/>
            <person name="Qian P.-Y."/>
            <person name="Archer J."/>
        </authorList>
    </citation>
    <scope>NUCLEOTIDE SEQUENCE</scope>
    <source>
        <strain evidence="2">KAUST100406-0324</strain>
    </source>
</reference>
<keyword evidence="3" id="KW-1185">Reference proteome</keyword>
<dbReference type="Pfam" id="PF00174">
    <property type="entry name" value="Oxidored_molyb"/>
    <property type="match status" value="1"/>
</dbReference>
<dbReference type="Proteomes" id="UP000698242">
    <property type="component" value="Unassembled WGS sequence"/>
</dbReference>
<dbReference type="InterPro" id="IPR036374">
    <property type="entry name" value="OxRdtase_Mopterin-bd_sf"/>
</dbReference>
<organism evidence="2 3">
    <name type="scientific">Profundibacterium mesophilum KAUST100406-0324</name>
    <dbReference type="NCBI Taxonomy" id="1037889"/>
    <lineage>
        <taxon>Bacteria</taxon>
        <taxon>Pseudomonadati</taxon>
        <taxon>Pseudomonadota</taxon>
        <taxon>Alphaproteobacteria</taxon>
        <taxon>Rhodobacterales</taxon>
        <taxon>Roseobacteraceae</taxon>
        <taxon>Profundibacterium</taxon>
    </lineage>
</organism>
<evidence type="ECO:0000313" key="2">
    <source>
        <dbReference type="EMBL" id="KAF0676154.1"/>
    </source>
</evidence>
<dbReference type="InterPro" id="IPR006311">
    <property type="entry name" value="TAT_signal"/>
</dbReference>
<gene>
    <name evidence="2" type="ORF">PMES_01473</name>
</gene>
<protein>
    <submittedName>
        <fullName evidence="2">Sulfite oxidase</fullName>
    </submittedName>
</protein>
<dbReference type="InterPro" id="IPR000572">
    <property type="entry name" value="OxRdtase_Mopterin-bd_dom"/>
</dbReference>